<evidence type="ECO:0000256" key="9">
    <source>
        <dbReference type="ARBA" id="ARBA00023136"/>
    </source>
</evidence>
<feature type="transmembrane region" description="Helical" evidence="12">
    <location>
        <begin position="169"/>
        <end position="188"/>
    </location>
</feature>
<evidence type="ECO:0000256" key="6">
    <source>
        <dbReference type="ARBA" id="ARBA00022781"/>
    </source>
</evidence>
<evidence type="ECO:0000256" key="3">
    <source>
        <dbReference type="ARBA" id="ARBA00022448"/>
    </source>
</evidence>
<dbReference type="Pfam" id="PF03189">
    <property type="entry name" value="Otopetrin"/>
    <property type="match status" value="3"/>
</dbReference>
<reference evidence="13" key="2">
    <citation type="submission" date="2025-09" db="UniProtKB">
        <authorList>
            <consortium name="Ensembl"/>
        </authorList>
    </citation>
    <scope>IDENTIFICATION</scope>
</reference>
<evidence type="ECO:0000256" key="4">
    <source>
        <dbReference type="ARBA" id="ARBA00022475"/>
    </source>
</evidence>
<feature type="compositionally biased region" description="Low complexity" evidence="11">
    <location>
        <begin position="28"/>
        <end position="41"/>
    </location>
</feature>
<evidence type="ECO:0000256" key="8">
    <source>
        <dbReference type="ARBA" id="ARBA00023065"/>
    </source>
</evidence>
<dbReference type="InterPro" id="IPR004878">
    <property type="entry name" value="Otopetrin"/>
</dbReference>
<dbReference type="GO" id="GO:0015252">
    <property type="term" value="F:proton channel activity"/>
    <property type="evidence" value="ECO:0007669"/>
    <property type="project" value="InterPro"/>
</dbReference>
<feature type="transmembrane region" description="Helical" evidence="12">
    <location>
        <begin position="71"/>
        <end position="93"/>
    </location>
</feature>
<dbReference type="GO" id="GO:0005886">
    <property type="term" value="C:plasma membrane"/>
    <property type="evidence" value="ECO:0007669"/>
    <property type="project" value="UniProtKB-SubCell"/>
</dbReference>
<keyword evidence="8" id="KW-0406">Ion transport</keyword>
<evidence type="ECO:0000256" key="11">
    <source>
        <dbReference type="SAM" id="MobiDB-lite"/>
    </source>
</evidence>
<feature type="transmembrane region" description="Helical" evidence="12">
    <location>
        <begin position="105"/>
        <end position="124"/>
    </location>
</feature>
<dbReference type="PANTHER" id="PTHR21522:SF36">
    <property type="entry name" value="PROTON CHANNEL OTOP3"/>
    <property type="match status" value="1"/>
</dbReference>
<protein>
    <recommendedName>
        <fullName evidence="15">Otopetrin 3</fullName>
    </recommendedName>
</protein>
<evidence type="ECO:0000256" key="12">
    <source>
        <dbReference type="SAM" id="Phobius"/>
    </source>
</evidence>
<evidence type="ECO:0000256" key="2">
    <source>
        <dbReference type="ARBA" id="ARBA00006513"/>
    </source>
</evidence>
<comment type="subcellular location">
    <subcellularLocation>
        <location evidence="1">Cell membrane</location>
        <topology evidence="1">Multi-pass membrane protein</topology>
    </subcellularLocation>
</comment>
<reference evidence="13" key="1">
    <citation type="submission" date="2025-08" db="UniProtKB">
        <authorList>
            <consortium name="Ensembl"/>
        </authorList>
    </citation>
    <scope>IDENTIFICATION</scope>
</reference>
<feature type="transmembrane region" description="Helical" evidence="12">
    <location>
        <begin position="535"/>
        <end position="555"/>
    </location>
</feature>
<sequence>THGGTGPSGAESWGGDLSEQSGSAPALPSSSVRTRVPSSRGGRSRRGQPHRGLEKKEREESWMWVPGGRRLFSGLLGLNVIMLGAALMAADAYYANGQLQQGRQVFILLLLLLSVVWMLWYLLWSRKRPGRTPHTDHHAGVVLVIFSAFSLFLHIFRMGYFIMMWDCKPISFVTVLMMFPSVQTYFLWAHSKDCIHKHKILTRSGLMLLLSANILLWLNAVTEDTVHMEIELEKQNQVIANGSLCTDHTPCLVFRKGFEILYPFNIEFYLMAGCMIYVMWKNVGRRVGKAPHEHHKHHDVMRIIRKEGILLGPLAGLLVLAMGAVSFILYQVWVSDARREDAFLVFYGYHLALIPAMSLFCLAGMITYRVEIRLHETSHNPTRSLDVRLLVAAAVGQLALSYFSLVAAMAIGSRDHLGSLDLSYNLFSLLELLLQNIFIIEGLHRHPSLNCTRTKGRLAGKATETPVANEPEGDNVSRNEPTAPPAGVKVNKTNKCTKRAIQEICAFLILGNVMLWVIPAFGAHPQFENGLGKQFYGFQAWFIFVNLAQPLVVFYRMHSVRALMGLLISA</sequence>
<evidence type="ECO:0000313" key="14">
    <source>
        <dbReference type="Proteomes" id="UP000261540"/>
    </source>
</evidence>
<keyword evidence="4" id="KW-1003">Cell membrane</keyword>
<organism evidence="13 14">
    <name type="scientific">Paramormyrops kingsleyae</name>
    <dbReference type="NCBI Taxonomy" id="1676925"/>
    <lineage>
        <taxon>Eukaryota</taxon>
        <taxon>Metazoa</taxon>
        <taxon>Chordata</taxon>
        <taxon>Craniata</taxon>
        <taxon>Vertebrata</taxon>
        <taxon>Euteleostomi</taxon>
        <taxon>Actinopterygii</taxon>
        <taxon>Neopterygii</taxon>
        <taxon>Teleostei</taxon>
        <taxon>Osteoglossocephala</taxon>
        <taxon>Osteoglossomorpha</taxon>
        <taxon>Osteoglossiformes</taxon>
        <taxon>Mormyridae</taxon>
        <taxon>Paramormyrops</taxon>
    </lineage>
</organism>
<feature type="transmembrane region" description="Helical" evidence="12">
    <location>
        <begin position="140"/>
        <end position="163"/>
    </location>
</feature>
<evidence type="ECO:0000256" key="10">
    <source>
        <dbReference type="ARBA" id="ARBA00023303"/>
    </source>
</evidence>
<keyword evidence="10" id="KW-0407">Ion channel</keyword>
<keyword evidence="6" id="KW-0375">Hydrogen ion transport</keyword>
<accession>A0A3B3SWT7</accession>
<dbReference type="GeneTree" id="ENSGT00940000160638"/>
<evidence type="ECO:0000256" key="7">
    <source>
        <dbReference type="ARBA" id="ARBA00022989"/>
    </source>
</evidence>
<keyword evidence="3" id="KW-0813">Transport</keyword>
<comment type="similarity">
    <text evidence="2">Belongs to the otopetrin family.</text>
</comment>
<dbReference type="AlphaFoldDB" id="A0A3B3SWT7"/>
<keyword evidence="7 12" id="KW-1133">Transmembrane helix</keyword>
<keyword evidence="14" id="KW-1185">Reference proteome</keyword>
<feature type="transmembrane region" description="Helical" evidence="12">
    <location>
        <begin position="504"/>
        <end position="523"/>
    </location>
</feature>
<feature type="transmembrane region" description="Helical" evidence="12">
    <location>
        <begin position="424"/>
        <end position="443"/>
    </location>
</feature>
<evidence type="ECO:0008006" key="15">
    <source>
        <dbReference type="Google" id="ProtNLM"/>
    </source>
</evidence>
<evidence type="ECO:0000256" key="5">
    <source>
        <dbReference type="ARBA" id="ARBA00022692"/>
    </source>
</evidence>
<name>A0A3B3SWT7_9TELE</name>
<dbReference type="Proteomes" id="UP000261540">
    <property type="component" value="Unplaced"/>
</dbReference>
<feature type="transmembrane region" description="Helical" evidence="12">
    <location>
        <begin position="389"/>
        <end position="412"/>
    </location>
</feature>
<feature type="transmembrane region" description="Helical" evidence="12">
    <location>
        <begin position="345"/>
        <end position="368"/>
    </location>
</feature>
<feature type="region of interest" description="Disordered" evidence="11">
    <location>
        <begin position="1"/>
        <end position="55"/>
    </location>
</feature>
<keyword evidence="5 12" id="KW-0812">Transmembrane</keyword>
<evidence type="ECO:0000313" key="13">
    <source>
        <dbReference type="Ensembl" id="ENSPKIP00000034845.1"/>
    </source>
</evidence>
<feature type="transmembrane region" description="Helical" evidence="12">
    <location>
        <begin position="309"/>
        <end position="333"/>
    </location>
</feature>
<feature type="transmembrane region" description="Helical" evidence="12">
    <location>
        <begin position="260"/>
        <end position="280"/>
    </location>
</feature>
<evidence type="ECO:0000256" key="1">
    <source>
        <dbReference type="ARBA" id="ARBA00004651"/>
    </source>
</evidence>
<feature type="region of interest" description="Disordered" evidence="11">
    <location>
        <begin position="460"/>
        <end position="489"/>
    </location>
</feature>
<dbReference type="Ensembl" id="ENSPKIT00000015768.1">
    <property type="protein sequence ID" value="ENSPKIP00000034845.1"/>
    <property type="gene ID" value="ENSPKIG00000014005.1"/>
</dbReference>
<dbReference type="PANTHER" id="PTHR21522">
    <property type="entry name" value="PROTON CHANNEL OTOP"/>
    <property type="match status" value="1"/>
</dbReference>
<keyword evidence="9 12" id="KW-0472">Membrane</keyword>
<feature type="transmembrane region" description="Helical" evidence="12">
    <location>
        <begin position="200"/>
        <end position="218"/>
    </location>
</feature>
<proteinExistence type="inferred from homology"/>